<proteinExistence type="predicted"/>
<evidence type="ECO:0000256" key="1">
    <source>
        <dbReference type="ARBA" id="ARBA00022531"/>
    </source>
</evidence>
<protein>
    <submittedName>
        <fullName evidence="4">Ycf48-like protein</fullName>
    </submittedName>
</protein>
<dbReference type="Gene3D" id="2.130.10.10">
    <property type="entry name" value="YVTN repeat-like/Quinoprotein amine dehydrogenase"/>
    <property type="match status" value="1"/>
</dbReference>
<dbReference type="SUPFAM" id="SSF110296">
    <property type="entry name" value="Oligoxyloglucan reducing end-specific cellobiohydrolase"/>
    <property type="match status" value="2"/>
</dbReference>
<feature type="domain" description="Photosynthesis system II assembly factor Ycf48/Hcf136-like" evidence="3">
    <location>
        <begin position="38"/>
        <end position="86"/>
    </location>
</feature>
<dbReference type="PANTHER" id="PTHR47199">
    <property type="entry name" value="PHOTOSYSTEM II STABILITY/ASSEMBLY FACTOR HCF136, CHLOROPLASTIC"/>
    <property type="match status" value="1"/>
</dbReference>
<evidence type="ECO:0000313" key="4">
    <source>
        <dbReference type="EMBL" id="CAI8011093.1"/>
    </source>
</evidence>
<dbReference type="EMBL" id="CASHTH010001080">
    <property type="protein sequence ID" value="CAI8011093.1"/>
    <property type="molecule type" value="Genomic_DNA"/>
</dbReference>
<dbReference type="InterPro" id="IPR015943">
    <property type="entry name" value="WD40/YVTN_repeat-like_dom_sf"/>
</dbReference>
<dbReference type="PANTHER" id="PTHR47199:SF2">
    <property type="entry name" value="PHOTOSYSTEM II STABILITY_ASSEMBLY FACTOR HCF136, CHLOROPLASTIC"/>
    <property type="match status" value="1"/>
</dbReference>
<accession>A0AA35W7K7</accession>
<gene>
    <name evidence="4" type="ORF">GBAR_LOCUS7221</name>
</gene>
<evidence type="ECO:0000256" key="2">
    <source>
        <dbReference type="ARBA" id="ARBA00023276"/>
    </source>
</evidence>
<dbReference type="Proteomes" id="UP001174909">
    <property type="component" value="Unassembled WGS sequence"/>
</dbReference>
<keyword evidence="1" id="KW-0602">Photosynthesis</keyword>
<sequence>MDWTFSAAAFLDSQEGWVAGGSPFDQTGYIGHTRDGGKTWEQVETPIETTLTDIYFLDKKNGWAVGQQGMIVGTTNGGKRWDVQTSKVGNWLKGVHFVSPKIGYAVGMSETVVQTNNSGKQWNVLHGGEIASAVGDEETIVFNTVQFIDESTGWVAGVRISPETGGQDGLVQKTTDGGQTWMDQPTNIPDILEDIFFIDANNGWVVGENGIILHTTNGGDSWDIQTSGTEEKLLSVSFADSAVGWIVGGDYGVGIILHTTNGGETWENQSLTEDEAPIISKQQLSDVFTLDGSHVWITGPGGFMISYSK</sequence>
<feature type="domain" description="Photosynthesis system II assembly factor Ycf48/Hcf136-like" evidence="3">
    <location>
        <begin position="92"/>
        <end position="182"/>
    </location>
</feature>
<keyword evidence="5" id="KW-1185">Reference proteome</keyword>
<dbReference type="AlphaFoldDB" id="A0AA35W7K7"/>
<feature type="domain" description="Photosynthesis system II assembly factor Ycf48/Hcf136-like" evidence="3">
    <location>
        <begin position="188"/>
        <end position="272"/>
    </location>
</feature>
<keyword evidence="2" id="KW-0604">Photosystem II</keyword>
<evidence type="ECO:0000259" key="3">
    <source>
        <dbReference type="Pfam" id="PF14870"/>
    </source>
</evidence>
<organism evidence="4 5">
    <name type="scientific">Geodia barretti</name>
    <name type="common">Barrett's horny sponge</name>
    <dbReference type="NCBI Taxonomy" id="519541"/>
    <lineage>
        <taxon>Eukaryota</taxon>
        <taxon>Metazoa</taxon>
        <taxon>Porifera</taxon>
        <taxon>Demospongiae</taxon>
        <taxon>Heteroscleromorpha</taxon>
        <taxon>Tetractinellida</taxon>
        <taxon>Astrophorina</taxon>
        <taxon>Geodiidae</taxon>
        <taxon>Geodia</taxon>
    </lineage>
</organism>
<dbReference type="InterPro" id="IPR028203">
    <property type="entry name" value="PSII_CF48-like_dom"/>
</dbReference>
<evidence type="ECO:0000313" key="5">
    <source>
        <dbReference type="Proteomes" id="UP001174909"/>
    </source>
</evidence>
<comment type="caution">
    <text evidence="4">The sequence shown here is derived from an EMBL/GenBank/DDBJ whole genome shotgun (WGS) entry which is preliminary data.</text>
</comment>
<dbReference type="Pfam" id="PF14870">
    <property type="entry name" value="PSII_BNR"/>
    <property type="match status" value="3"/>
</dbReference>
<name>A0AA35W7K7_GEOBA</name>
<reference evidence="4" key="1">
    <citation type="submission" date="2023-03" db="EMBL/GenBank/DDBJ databases">
        <authorList>
            <person name="Steffen K."/>
            <person name="Cardenas P."/>
        </authorList>
    </citation>
    <scope>NUCLEOTIDE SEQUENCE</scope>
</reference>